<dbReference type="Proteomes" id="UP000217790">
    <property type="component" value="Unassembled WGS sequence"/>
</dbReference>
<accession>A0A2H3CPS9</accession>
<reference evidence="2" key="1">
    <citation type="journal article" date="2017" name="Nat. Ecol. Evol.">
        <title>Genome expansion and lineage-specific genetic innovations in the forest pathogenic fungi Armillaria.</title>
        <authorList>
            <person name="Sipos G."/>
            <person name="Prasanna A.N."/>
            <person name="Walter M.C."/>
            <person name="O'Connor E."/>
            <person name="Balint B."/>
            <person name="Krizsan K."/>
            <person name="Kiss B."/>
            <person name="Hess J."/>
            <person name="Varga T."/>
            <person name="Slot J."/>
            <person name="Riley R."/>
            <person name="Boka B."/>
            <person name="Rigling D."/>
            <person name="Barry K."/>
            <person name="Lee J."/>
            <person name="Mihaltcheva S."/>
            <person name="LaButti K."/>
            <person name="Lipzen A."/>
            <person name="Waldron R."/>
            <person name="Moloney N.M."/>
            <person name="Sperisen C."/>
            <person name="Kredics L."/>
            <person name="Vagvoelgyi C."/>
            <person name="Patrignani A."/>
            <person name="Fitzpatrick D."/>
            <person name="Nagy I."/>
            <person name="Doyle S."/>
            <person name="Anderson J.B."/>
            <person name="Grigoriev I.V."/>
            <person name="Gueldener U."/>
            <person name="Muensterkoetter M."/>
            <person name="Nagy L.G."/>
        </authorList>
    </citation>
    <scope>NUCLEOTIDE SEQUENCE [LARGE SCALE GENOMIC DNA]</scope>
    <source>
        <strain evidence="2">Ar21-2</strain>
    </source>
</reference>
<gene>
    <name evidence="1" type="ORF">ARMGADRAFT_866106</name>
</gene>
<keyword evidence="2" id="KW-1185">Reference proteome</keyword>
<organism evidence="1 2">
    <name type="scientific">Armillaria gallica</name>
    <name type="common">Bulbous honey fungus</name>
    <name type="synonym">Armillaria bulbosa</name>
    <dbReference type="NCBI Taxonomy" id="47427"/>
    <lineage>
        <taxon>Eukaryota</taxon>
        <taxon>Fungi</taxon>
        <taxon>Dikarya</taxon>
        <taxon>Basidiomycota</taxon>
        <taxon>Agaricomycotina</taxon>
        <taxon>Agaricomycetes</taxon>
        <taxon>Agaricomycetidae</taxon>
        <taxon>Agaricales</taxon>
        <taxon>Marasmiineae</taxon>
        <taxon>Physalacriaceae</taxon>
        <taxon>Armillaria</taxon>
    </lineage>
</organism>
<feature type="non-terminal residue" evidence="1">
    <location>
        <position position="93"/>
    </location>
</feature>
<evidence type="ECO:0000313" key="1">
    <source>
        <dbReference type="EMBL" id="PBK85071.1"/>
    </source>
</evidence>
<dbReference type="OMA" id="KREEYCL"/>
<sequence length="93" mass="11017">ENEYLIPNFVGGTLPRRDGDDREYYCCTMLTLFKPWRSGGDLKESVQNWHEALESHVFSKRQLELMDNFNLRYECLDEHDDFHAQMRKNDGSG</sequence>
<feature type="non-terminal residue" evidence="1">
    <location>
        <position position="1"/>
    </location>
</feature>
<proteinExistence type="predicted"/>
<evidence type="ECO:0000313" key="2">
    <source>
        <dbReference type="Proteomes" id="UP000217790"/>
    </source>
</evidence>
<dbReference type="EMBL" id="KZ293693">
    <property type="protein sequence ID" value="PBK85071.1"/>
    <property type="molecule type" value="Genomic_DNA"/>
</dbReference>
<dbReference type="STRING" id="47427.A0A2H3CPS9"/>
<dbReference type="OrthoDB" id="3259294at2759"/>
<protein>
    <submittedName>
        <fullName evidence="1">Uncharacterized protein</fullName>
    </submittedName>
</protein>
<dbReference type="AlphaFoldDB" id="A0A2H3CPS9"/>
<dbReference type="InParanoid" id="A0A2H3CPS9"/>
<name>A0A2H3CPS9_ARMGA</name>